<evidence type="ECO:0000313" key="2">
    <source>
        <dbReference type="Proteomes" id="UP000029067"/>
    </source>
</evidence>
<dbReference type="eggNOG" id="COG2023">
    <property type="taxonomic scope" value="Bacteria"/>
</dbReference>
<evidence type="ECO:0000313" key="1">
    <source>
        <dbReference type="EMBL" id="KFI65744.1"/>
    </source>
</evidence>
<dbReference type="EMBL" id="JGYV01000001">
    <property type="protein sequence ID" value="KFI65744.1"/>
    <property type="molecule type" value="Genomic_DNA"/>
</dbReference>
<dbReference type="Proteomes" id="UP000029067">
    <property type="component" value="Unassembled WGS sequence"/>
</dbReference>
<gene>
    <name evidence="1" type="ORF">BCUN_0239</name>
</gene>
<name>A0A087B3Z4_9BIFI</name>
<dbReference type="OrthoDB" id="3234149at2"/>
<sequence length="240" mass="26098">MATSTPDKGRIKNDIHHLRQQTVELAALADRRIRITPEGAGGAHVQATSAPALINLPATDLMRQVRVLGMVLAQAAGLHTAPSMTALDLLAGLDRDEYAARLEAREDAWQIVRLIAEASESCERLLDPSPALMLVGSCPWCAAGIWLPDKPESRQLAWHRCASCGRSVDLSVVRQAQRMRLLASGYVGTASKLAATLCKCGYSAKRKTIGEWRRRGKLKSVGQTNGQPVYRLGDVLRLLT</sequence>
<accession>A0A087B3Z4</accession>
<protein>
    <recommendedName>
        <fullName evidence="3">PhnA protein</fullName>
    </recommendedName>
</protein>
<keyword evidence="2" id="KW-1185">Reference proteome</keyword>
<reference evidence="1 2" key="1">
    <citation type="submission" date="2014-03" db="EMBL/GenBank/DDBJ databases">
        <title>Genomics of Bifidobacteria.</title>
        <authorList>
            <person name="Ventura M."/>
            <person name="Milani C."/>
            <person name="Lugli G.A."/>
        </authorList>
    </citation>
    <scope>NUCLEOTIDE SEQUENCE [LARGE SCALE GENOMIC DNA]</scope>
    <source>
        <strain evidence="1 2">LMG 10738</strain>
    </source>
</reference>
<dbReference type="AlphaFoldDB" id="A0A087B3Z4"/>
<dbReference type="STRING" id="1688.BCUN_0239"/>
<evidence type="ECO:0008006" key="3">
    <source>
        <dbReference type="Google" id="ProtNLM"/>
    </source>
</evidence>
<organism evidence="1 2">
    <name type="scientific">Bifidobacterium cuniculi</name>
    <dbReference type="NCBI Taxonomy" id="1688"/>
    <lineage>
        <taxon>Bacteria</taxon>
        <taxon>Bacillati</taxon>
        <taxon>Actinomycetota</taxon>
        <taxon>Actinomycetes</taxon>
        <taxon>Bifidobacteriales</taxon>
        <taxon>Bifidobacteriaceae</taxon>
        <taxon>Bifidobacterium</taxon>
    </lineage>
</organism>
<proteinExistence type="predicted"/>
<dbReference type="RefSeq" id="WP_033515088.1">
    <property type="nucleotide sequence ID" value="NZ_JGYV01000001.1"/>
</dbReference>
<comment type="caution">
    <text evidence="1">The sequence shown here is derived from an EMBL/GenBank/DDBJ whole genome shotgun (WGS) entry which is preliminary data.</text>
</comment>